<dbReference type="OrthoDB" id="8185211at2759"/>
<protein>
    <submittedName>
        <fullName evidence="3">Uncharacterized protein</fullName>
    </submittedName>
</protein>
<evidence type="ECO:0000313" key="3">
    <source>
        <dbReference type="EMBL" id="RZC43157.1"/>
    </source>
</evidence>
<dbReference type="Proteomes" id="UP000292052">
    <property type="component" value="Unassembled WGS sequence"/>
</dbReference>
<proteinExistence type="predicted"/>
<comment type="caution">
    <text evidence="3">The sequence shown here is derived from an EMBL/GenBank/DDBJ whole genome shotgun (WGS) entry which is preliminary data.</text>
</comment>
<sequence>MEPVPWSISKVSKWESKYKPSSKPWDDDYDAEETLTTHLRPSWNKPTNNYDIYYLDNKATSIKPIFANPTAIYGQKVHTDYNKKYHKHDENCHHNPLQDDDADIITDGLPANFPQQYEANRRKGTEIYPDTHPFSGEGDWVLLSTTKGYKHPQQKQRALQINPESIGAHRSVRLTVLPPLKNSKVNMTTSHGGLLQVESTFQTVEQAHKQYTKKERLKKKRPQQANKPIRQKFITPTLTTTRRNTQPDSSTVLAAVGAGMIPATMAMLVPMALGGRRKREIQHVTSAPNLQITLPRNLY</sequence>
<feature type="compositionally biased region" description="Low complexity" evidence="1">
    <location>
        <begin position="235"/>
        <end position="244"/>
    </location>
</feature>
<evidence type="ECO:0000256" key="2">
    <source>
        <dbReference type="SAM" id="Phobius"/>
    </source>
</evidence>
<keyword evidence="2" id="KW-0812">Transmembrane</keyword>
<accession>A0A482WE50</accession>
<name>A0A482WE50_ASBVE</name>
<keyword evidence="2" id="KW-0472">Membrane</keyword>
<feature type="region of interest" description="Disordered" evidence="1">
    <location>
        <begin position="213"/>
        <end position="247"/>
    </location>
</feature>
<evidence type="ECO:0000256" key="1">
    <source>
        <dbReference type="SAM" id="MobiDB-lite"/>
    </source>
</evidence>
<feature type="transmembrane region" description="Helical" evidence="2">
    <location>
        <begin position="252"/>
        <end position="273"/>
    </location>
</feature>
<dbReference type="AlphaFoldDB" id="A0A482WE50"/>
<organism evidence="3 4">
    <name type="scientific">Asbolus verrucosus</name>
    <name type="common">Desert ironclad beetle</name>
    <dbReference type="NCBI Taxonomy" id="1661398"/>
    <lineage>
        <taxon>Eukaryota</taxon>
        <taxon>Metazoa</taxon>
        <taxon>Ecdysozoa</taxon>
        <taxon>Arthropoda</taxon>
        <taxon>Hexapoda</taxon>
        <taxon>Insecta</taxon>
        <taxon>Pterygota</taxon>
        <taxon>Neoptera</taxon>
        <taxon>Endopterygota</taxon>
        <taxon>Coleoptera</taxon>
        <taxon>Polyphaga</taxon>
        <taxon>Cucujiformia</taxon>
        <taxon>Tenebrionidae</taxon>
        <taxon>Pimeliinae</taxon>
        <taxon>Asbolus</taxon>
    </lineage>
</organism>
<gene>
    <name evidence="3" type="ORF">BDFB_000506</name>
</gene>
<dbReference type="EMBL" id="QDEB01001539">
    <property type="protein sequence ID" value="RZC43157.1"/>
    <property type="molecule type" value="Genomic_DNA"/>
</dbReference>
<keyword evidence="2" id="KW-1133">Transmembrane helix</keyword>
<reference evidence="3 4" key="1">
    <citation type="submission" date="2017-03" db="EMBL/GenBank/DDBJ databases">
        <title>Genome of the blue death feigning beetle - Asbolus verrucosus.</title>
        <authorList>
            <person name="Rider S.D."/>
        </authorList>
    </citation>
    <scope>NUCLEOTIDE SEQUENCE [LARGE SCALE GENOMIC DNA]</scope>
    <source>
        <strain evidence="3">Butters</strain>
        <tissue evidence="3">Head and leg muscle</tissue>
    </source>
</reference>
<evidence type="ECO:0000313" key="4">
    <source>
        <dbReference type="Proteomes" id="UP000292052"/>
    </source>
</evidence>
<keyword evidence="4" id="KW-1185">Reference proteome</keyword>